<protein>
    <submittedName>
        <fullName evidence="6">Alpha/beta hydrolase</fullName>
    </submittedName>
</protein>
<dbReference type="EMBL" id="CP053586">
    <property type="protein sequence ID" value="WNZ22670.1"/>
    <property type="molecule type" value="Genomic_DNA"/>
</dbReference>
<dbReference type="GO" id="GO:0016042">
    <property type="term" value="P:lipid catabolic process"/>
    <property type="evidence" value="ECO:0007669"/>
    <property type="project" value="UniProtKB-KW"/>
</dbReference>
<dbReference type="GO" id="GO:0003847">
    <property type="term" value="F:1-alkyl-2-acetylglycerophosphocholine esterase activity"/>
    <property type="evidence" value="ECO:0007669"/>
    <property type="project" value="TreeGrafter"/>
</dbReference>
<sequence length="522" mass="58290">MSAAVVLLLVLPVQAAERIYFNYGLLGRSVTVEQLAIFAETGELEGSLALLKWLNPERRAQIQAVLQLRYPVDPIMVDRFAYTSSGERLFRELGELIQSEAYQNGARGLRSAAILATANPDGVSIIGFLQQFPTDMRIDLQRVLAFAQRVSGILKQTQQAVVSLNQQTAQAASQESGLSFEQLPDLRQSGSFVYQKQSLELYDTERQRQILGDLYLPITENTAIPVIVMSNGLGAGRDRFDEIAHHLASHGFAIATLDHPGSDRQRLREFYAGLHRENFDASEYLDRPKDISFLLDQLEQLNQTQLGQRLNLERVGIFGYSFGGSTALSLAGAEIDFAYLQQDCQTETGLVNISLIYQCRALELPRDPVALKDERIQAAFMFVPFGKSLFGTTGMAEVTIPIFWEVTDLDILTPLVVEQLPAFAALTTTPRYLSVTQGLPHARVTYDILGRFTAAKTPWEDLKAIAHNYQNALSLAFFKVYIEQDERYRSYLTAAYAKALTQAPYSLSLVQTIDEEIIQPDN</sequence>
<dbReference type="InterPro" id="IPR010802">
    <property type="entry name" value="DUF1400"/>
</dbReference>
<evidence type="ECO:0000259" key="5">
    <source>
        <dbReference type="Pfam" id="PF07176"/>
    </source>
</evidence>
<gene>
    <name evidence="6" type="ORF">HJG54_07245</name>
</gene>
<evidence type="ECO:0000256" key="2">
    <source>
        <dbReference type="ARBA" id="ARBA00022963"/>
    </source>
</evidence>
<dbReference type="PANTHER" id="PTHR10272:SF13">
    <property type="entry name" value="POLY(ETHYLENE TEREPHTHALATE) HYDROLASE"/>
    <property type="match status" value="1"/>
</dbReference>
<dbReference type="SUPFAM" id="SSF53474">
    <property type="entry name" value="alpha/beta-Hydrolases"/>
    <property type="match status" value="1"/>
</dbReference>
<evidence type="ECO:0000259" key="4">
    <source>
        <dbReference type="Pfam" id="PF00561"/>
    </source>
</evidence>
<dbReference type="Pfam" id="PF00561">
    <property type="entry name" value="Abhydrolase_1"/>
    <property type="match status" value="1"/>
</dbReference>
<dbReference type="PANTHER" id="PTHR10272">
    <property type="entry name" value="PLATELET-ACTIVATING FACTOR ACETYLHYDROLASE"/>
    <property type="match status" value="1"/>
</dbReference>
<accession>A0AA96WDP8</accession>
<evidence type="ECO:0000256" key="1">
    <source>
        <dbReference type="ARBA" id="ARBA00022801"/>
    </source>
</evidence>
<name>A0AA96WDP8_9CYAN</name>
<dbReference type="RefSeq" id="WP_316434185.1">
    <property type="nucleotide sequence ID" value="NZ_CP053586.1"/>
</dbReference>
<dbReference type="InterPro" id="IPR029058">
    <property type="entry name" value="AB_hydrolase_fold"/>
</dbReference>
<organism evidence="6">
    <name type="scientific">Leptolyngbya sp. NK1-12</name>
    <dbReference type="NCBI Taxonomy" id="2547451"/>
    <lineage>
        <taxon>Bacteria</taxon>
        <taxon>Bacillati</taxon>
        <taxon>Cyanobacteriota</taxon>
        <taxon>Cyanophyceae</taxon>
        <taxon>Leptolyngbyales</taxon>
        <taxon>Leptolyngbyaceae</taxon>
        <taxon>Leptolyngbya group</taxon>
        <taxon>Leptolyngbya</taxon>
    </lineage>
</organism>
<keyword evidence="3" id="KW-0443">Lipid metabolism</keyword>
<keyword evidence="2" id="KW-0442">Lipid degradation</keyword>
<feature type="domain" description="DUF1400" evidence="5">
    <location>
        <begin position="15"/>
        <end position="139"/>
    </location>
</feature>
<dbReference type="Gene3D" id="3.40.50.1820">
    <property type="entry name" value="alpha/beta hydrolase"/>
    <property type="match status" value="1"/>
</dbReference>
<feature type="domain" description="AB hydrolase-1" evidence="4">
    <location>
        <begin position="225"/>
        <end position="332"/>
    </location>
</feature>
<dbReference type="InterPro" id="IPR000073">
    <property type="entry name" value="AB_hydrolase_1"/>
</dbReference>
<dbReference type="AlphaFoldDB" id="A0AA96WDP8"/>
<dbReference type="Pfam" id="PF07176">
    <property type="entry name" value="DUF1400"/>
    <property type="match status" value="1"/>
</dbReference>
<reference evidence="6" key="1">
    <citation type="submission" date="2020-05" db="EMBL/GenBank/DDBJ databases">
        <authorList>
            <person name="Zhu T."/>
            <person name="Keshari N."/>
            <person name="Lu X."/>
        </authorList>
    </citation>
    <scope>NUCLEOTIDE SEQUENCE</scope>
    <source>
        <strain evidence="6">NK1-12</strain>
    </source>
</reference>
<keyword evidence="1 6" id="KW-0378">Hydrolase</keyword>
<proteinExistence type="predicted"/>
<evidence type="ECO:0000256" key="3">
    <source>
        <dbReference type="ARBA" id="ARBA00023098"/>
    </source>
</evidence>
<evidence type="ECO:0000313" key="6">
    <source>
        <dbReference type="EMBL" id="WNZ22670.1"/>
    </source>
</evidence>